<dbReference type="EMBL" id="JBHRXZ010000029">
    <property type="protein sequence ID" value="MFC3609558.1"/>
    <property type="molecule type" value="Genomic_DNA"/>
</dbReference>
<dbReference type="PROSITE" id="PS50206">
    <property type="entry name" value="RHODANESE_3"/>
    <property type="match status" value="1"/>
</dbReference>
<dbReference type="InterPro" id="IPR050229">
    <property type="entry name" value="GlpE_sulfurtransferase"/>
</dbReference>
<name>A0ABV7TAM6_9GAMM</name>
<reference evidence="4" key="1">
    <citation type="journal article" date="2019" name="Int. J. Syst. Evol. Microbiol.">
        <title>The Global Catalogue of Microorganisms (GCM) 10K type strain sequencing project: providing services to taxonomists for standard genome sequencing and annotation.</title>
        <authorList>
            <consortium name="The Broad Institute Genomics Platform"/>
            <consortium name="The Broad Institute Genome Sequencing Center for Infectious Disease"/>
            <person name="Wu L."/>
            <person name="Ma J."/>
        </authorList>
    </citation>
    <scope>NUCLEOTIDE SEQUENCE [LARGE SCALE GENOMIC DNA]</scope>
    <source>
        <strain evidence="4">KCTC 42447</strain>
    </source>
</reference>
<dbReference type="InterPro" id="IPR001763">
    <property type="entry name" value="Rhodanese-like_dom"/>
</dbReference>
<dbReference type="RefSeq" id="WP_386367268.1">
    <property type="nucleotide sequence ID" value="NZ_JBHRXZ010000029.1"/>
</dbReference>
<dbReference type="InterPro" id="IPR036873">
    <property type="entry name" value="Rhodanese-like_dom_sf"/>
</dbReference>
<dbReference type="SMART" id="SM00450">
    <property type="entry name" value="RHOD"/>
    <property type="match status" value="1"/>
</dbReference>
<dbReference type="Proteomes" id="UP001595630">
    <property type="component" value="Unassembled WGS sequence"/>
</dbReference>
<evidence type="ECO:0000313" key="4">
    <source>
        <dbReference type="Proteomes" id="UP001595630"/>
    </source>
</evidence>
<dbReference type="PANTHER" id="PTHR43031:SF1">
    <property type="entry name" value="PYRIDINE NUCLEOTIDE-DISULPHIDE OXIDOREDUCTASE"/>
    <property type="match status" value="1"/>
</dbReference>
<evidence type="ECO:0000259" key="2">
    <source>
        <dbReference type="PROSITE" id="PS50206"/>
    </source>
</evidence>
<dbReference type="Pfam" id="PF00581">
    <property type="entry name" value="Rhodanese"/>
    <property type="match status" value="1"/>
</dbReference>
<proteinExistence type="predicted"/>
<keyword evidence="4" id="KW-1185">Reference proteome</keyword>
<comment type="caution">
    <text evidence="3">The sequence shown here is derived from an EMBL/GenBank/DDBJ whole genome shotgun (WGS) entry which is preliminary data.</text>
</comment>
<dbReference type="CDD" id="cd00158">
    <property type="entry name" value="RHOD"/>
    <property type="match status" value="1"/>
</dbReference>
<protein>
    <submittedName>
        <fullName evidence="3">Rhodanese-like domain-containing protein</fullName>
    </submittedName>
</protein>
<dbReference type="SUPFAM" id="SSF52821">
    <property type="entry name" value="Rhodanese/Cell cycle control phosphatase"/>
    <property type="match status" value="1"/>
</dbReference>
<accession>A0ABV7TAM6</accession>
<dbReference type="Gene3D" id="3.40.250.10">
    <property type="entry name" value="Rhodanese-like domain"/>
    <property type="match status" value="1"/>
</dbReference>
<dbReference type="PANTHER" id="PTHR43031">
    <property type="entry name" value="FAD-DEPENDENT OXIDOREDUCTASE"/>
    <property type="match status" value="1"/>
</dbReference>
<gene>
    <name evidence="3" type="ORF">ACFOMF_17460</name>
</gene>
<organism evidence="3 4">
    <name type="scientific">Stutzerimonas tarimensis</name>
    <dbReference type="NCBI Taxonomy" id="1507735"/>
    <lineage>
        <taxon>Bacteria</taxon>
        <taxon>Pseudomonadati</taxon>
        <taxon>Pseudomonadota</taxon>
        <taxon>Gammaproteobacteria</taxon>
        <taxon>Pseudomonadales</taxon>
        <taxon>Pseudomonadaceae</taxon>
        <taxon>Stutzerimonas</taxon>
    </lineage>
</organism>
<feature type="domain" description="Rhodanese" evidence="2">
    <location>
        <begin position="43"/>
        <end position="132"/>
    </location>
</feature>
<keyword evidence="1" id="KW-0732">Signal</keyword>
<feature type="chain" id="PRO_5046162921" evidence="1">
    <location>
        <begin position="21"/>
        <end position="146"/>
    </location>
</feature>
<feature type="signal peptide" evidence="1">
    <location>
        <begin position="1"/>
        <end position="20"/>
    </location>
</feature>
<evidence type="ECO:0000313" key="3">
    <source>
        <dbReference type="EMBL" id="MFC3609558.1"/>
    </source>
</evidence>
<evidence type="ECO:0000256" key="1">
    <source>
        <dbReference type="SAM" id="SignalP"/>
    </source>
</evidence>
<sequence length="146" mass="16467">MVRLLLVVMLLVPVCSVAREAPAHIDGAMTVDLFQARHLYEMGAVFIDVRSDDKWHWGHIKGAVHLNFHRDLHDLARSEWPRDLPIVIYCDSEICSSGPAAVANVVDWGYSRVFYFRGGYFAWQLADFPLGKGLTDELAGLKAQVR</sequence>